<keyword evidence="2" id="KW-1277">Toxin-antitoxin system</keyword>
<organism evidence="3 4">
    <name type="scientific">Thiopseudomonas denitrificans</name>
    <dbReference type="NCBI Taxonomy" id="1501432"/>
    <lineage>
        <taxon>Bacteria</taxon>
        <taxon>Pseudomonadati</taxon>
        <taxon>Pseudomonadota</taxon>
        <taxon>Gammaproteobacteria</taxon>
        <taxon>Pseudomonadales</taxon>
        <taxon>Pseudomonadaceae</taxon>
        <taxon>Thiopseudomonas</taxon>
    </lineage>
</organism>
<name>A0A4R6TQX1_9GAMM</name>
<evidence type="ECO:0000256" key="2">
    <source>
        <dbReference type="ARBA" id="ARBA00022649"/>
    </source>
</evidence>
<evidence type="ECO:0000313" key="3">
    <source>
        <dbReference type="EMBL" id="TDQ35359.1"/>
    </source>
</evidence>
<dbReference type="InterPro" id="IPR007712">
    <property type="entry name" value="RelE/ParE_toxin"/>
</dbReference>
<dbReference type="OrthoDB" id="9798046at2"/>
<dbReference type="InterPro" id="IPR035093">
    <property type="entry name" value="RelE/ParE_toxin_dom_sf"/>
</dbReference>
<sequence length="101" mass="11430">MELRLAQSALEDLQAIQQYYFEQGAAHIGQAYAVAILEQAEMLVSHPDAGRMVPEFGVKHIRELIHSPFRVVYLRQAGEVVLVRVWRSERTLELPDSAGDI</sequence>
<proteinExistence type="inferred from homology"/>
<evidence type="ECO:0000256" key="1">
    <source>
        <dbReference type="ARBA" id="ARBA00006226"/>
    </source>
</evidence>
<comment type="caution">
    <text evidence="3">The sequence shown here is derived from an EMBL/GenBank/DDBJ whole genome shotgun (WGS) entry which is preliminary data.</text>
</comment>
<dbReference type="EMBL" id="SNYK01000016">
    <property type="protein sequence ID" value="TDQ35359.1"/>
    <property type="molecule type" value="Genomic_DNA"/>
</dbReference>
<protein>
    <submittedName>
        <fullName evidence="3">Plasmid stabilization system protein ParE</fullName>
    </submittedName>
</protein>
<dbReference type="Pfam" id="PF05016">
    <property type="entry name" value="ParE_toxin"/>
    <property type="match status" value="1"/>
</dbReference>
<dbReference type="Gene3D" id="3.30.2310.20">
    <property type="entry name" value="RelE-like"/>
    <property type="match status" value="1"/>
</dbReference>
<accession>A0A4R6TQX1</accession>
<dbReference type="PANTHER" id="PTHR33755:SF5">
    <property type="entry name" value="TYPE II TOXIN-ANTITOXIN SYSTEM RELE_PARE FAMILY TOXIN"/>
    <property type="match status" value="1"/>
</dbReference>
<keyword evidence="4" id="KW-1185">Reference proteome</keyword>
<comment type="similarity">
    <text evidence="1">Belongs to the RelE toxin family.</text>
</comment>
<dbReference type="AlphaFoldDB" id="A0A4R6TQX1"/>
<evidence type="ECO:0000313" key="4">
    <source>
        <dbReference type="Proteomes" id="UP000294575"/>
    </source>
</evidence>
<dbReference type="Proteomes" id="UP000294575">
    <property type="component" value="Unassembled WGS sequence"/>
</dbReference>
<dbReference type="InterPro" id="IPR051803">
    <property type="entry name" value="TA_system_RelE-like_toxin"/>
</dbReference>
<dbReference type="PANTHER" id="PTHR33755">
    <property type="entry name" value="TOXIN PARE1-RELATED"/>
    <property type="match status" value="1"/>
</dbReference>
<reference evidence="3 4" key="1">
    <citation type="submission" date="2019-03" db="EMBL/GenBank/DDBJ databases">
        <title>Genomic Encyclopedia of Type Strains, Phase IV (KMG-IV): sequencing the most valuable type-strain genomes for metagenomic binning, comparative biology and taxonomic classification.</title>
        <authorList>
            <person name="Goeker M."/>
        </authorList>
    </citation>
    <scope>NUCLEOTIDE SEQUENCE [LARGE SCALE GENOMIC DNA]</scope>
    <source>
        <strain evidence="3 4">DSM 28679</strain>
    </source>
</reference>
<gene>
    <name evidence="3" type="ORF">DFQ45_11649</name>
</gene>
<dbReference type="RefSeq" id="WP_101495611.1">
    <property type="nucleotide sequence ID" value="NZ_LNJZ01000002.1"/>
</dbReference>